<dbReference type="Pfam" id="PF00383">
    <property type="entry name" value="dCMP_cyt_deam_1"/>
    <property type="match status" value="1"/>
</dbReference>
<evidence type="ECO:0000256" key="8">
    <source>
        <dbReference type="ARBA" id="ARBA00022833"/>
    </source>
</evidence>
<dbReference type="GO" id="GO:0008835">
    <property type="term" value="F:diaminohydroxyphosphoribosylaminopyrimidine deaminase activity"/>
    <property type="evidence" value="ECO:0007669"/>
    <property type="project" value="UniProtKB-EC"/>
</dbReference>
<dbReference type="PROSITE" id="PS51747">
    <property type="entry name" value="CYT_DCMP_DEAMINASES_2"/>
    <property type="match status" value="1"/>
</dbReference>
<evidence type="ECO:0000259" key="16">
    <source>
        <dbReference type="PROSITE" id="PS51747"/>
    </source>
</evidence>
<evidence type="ECO:0000256" key="15">
    <source>
        <dbReference type="PIRSR" id="PIRSR006769-3"/>
    </source>
</evidence>
<keyword evidence="6 12" id="KW-0686">Riboflavin biosynthesis</keyword>
<comment type="similarity">
    <text evidence="4 12">In the N-terminal section; belongs to the cytidine and deoxycytidylate deaminase family.</text>
</comment>
<dbReference type="InterPro" id="IPR016192">
    <property type="entry name" value="APOBEC/CMP_deaminase_Zn-bd"/>
</dbReference>
<keyword evidence="10 12" id="KW-0560">Oxidoreductase</keyword>
<dbReference type="Pfam" id="PF01872">
    <property type="entry name" value="RibD_C"/>
    <property type="match status" value="1"/>
</dbReference>
<comment type="caution">
    <text evidence="17">The sequence shown here is derived from an EMBL/GenBank/DDBJ whole genome shotgun (WGS) entry which is preliminary data.</text>
</comment>
<name>A0A501PTX5_9PROT</name>
<dbReference type="PANTHER" id="PTHR38011">
    <property type="entry name" value="DIHYDROFOLATE REDUCTASE FAMILY PROTEIN (AFU_ORTHOLOGUE AFUA_8G06820)"/>
    <property type="match status" value="1"/>
</dbReference>
<feature type="binding site" evidence="14">
    <location>
        <position position="291"/>
    </location>
    <ligand>
        <name>substrate</name>
    </ligand>
</feature>
<feature type="binding site" evidence="14">
    <location>
        <position position="150"/>
    </location>
    <ligand>
        <name>NADP(+)</name>
        <dbReference type="ChEBI" id="CHEBI:58349"/>
    </ligand>
</feature>
<keyword evidence="18" id="KW-1185">Reference proteome</keyword>
<feature type="binding site" evidence="14">
    <location>
        <position position="200"/>
    </location>
    <ligand>
        <name>substrate</name>
    </ligand>
</feature>
<feature type="binding site" evidence="14">
    <location>
        <position position="180"/>
    </location>
    <ligand>
        <name>substrate</name>
    </ligand>
</feature>
<dbReference type="UniPathway" id="UPA00275">
    <property type="reaction ID" value="UER00401"/>
</dbReference>
<gene>
    <name evidence="17" type="primary">ribD</name>
    <name evidence="17" type="ORF">FIV46_01135</name>
</gene>
<dbReference type="EC" id="3.5.4.26" evidence="12"/>
<accession>A0A501PTX5</accession>
<feature type="binding site" evidence="15">
    <location>
        <position position="71"/>
    </location>
    <ligand>
        <name>Zn(2+)</name>
        <dbReference type="ChEBI" id="CHEBI:29105"/>
        <note>catalytic</note>
    </ligand>
</feature>
<dbReference type="InterPro" id="IPR004794">
    <property type="entry name" value="Eubact_RibD"/>
</dbReference>
<dbReference type="PROSITE" id="PS00903">
    <property type="entry name" value="CYT_DCMP_DEAMINASES_1"/>
    <property type="match status" value="1"/>
</dbReference>
<feature type="binding site" evidence="15">
    <location>
        <position position="80"/>
    </location>
    <ligand>
        <name>Zn(2+)</name>
        <dbReference type="ChEBI" id="CHEBI:29105"/>
        <note>catalytic</note>
    </ligand>
</feature>
<dbReference type="InterPro" id="IPR002125">
    <property type="entry name" value="CMP_dCMP_dom"/>
</dbReference>
<evidence type="ECO:0000256" key="1">
    <source>
        <dbReference type="ARBA" id="ARBA00002151"/>
    </source>
</evidence>
<dbReference type="SUPFAM" id="SSF53597">
    <property type="entry name" value="Dihydrofolate reductase-like"/>
    <property type="match status" value="1"/>
</dbReference>
<keyword evidence="12 17" id="KW-0378">Hydrolase</keyword>
<dbReference type="GO" id="GO:0008270">
    <property type="term" value="F:zinc ion binding"/>
    <property type="evidence" value="ECO:0007669"/>
    <property type="project" value="InterPro"/>
</dbReference>
<evidence type="ECO:0000313" key="17">
    <source>
        <dbReference type="EMBL" id="TPD63246.1"/>
    </source>
</evidence>
<dbReference type="InterPro" id="IPR002734">
    <property type="entry name" value="RibDG_C"/>
</dbReference>
<dbReference type="PANTHER" id="PTHR38011:SF7">
    <property type="entry name" value="2,5-DIAMINO-6-RIBOSYLAMINO-4(3H)-PYRIMIDINONE 5'-PHOSPHATE REDUCTASE"/>
    <property type="match status" value="1"/>
</dbReference>
<comment type="similarity">
    <text evidence="5 12">In the C-terminal section; belongs to the HTP reductase family.</text>
</comment>
<evidence type="ECO:0000256" key="12">
    <source>
        <dbReference type="PIRNR" id="PIRNR006769"/>
    </source>
</evidence>
<evidence type="ECO:0000256" key="14">
    <source>
        <dbReference type="PIRSR" id="PIRSR006769-2"/>
    </source>
</evidence>
<keyword evidence="9 12" id="KW-0521">NADP</keyword>
<dbReference type="NCBIfam" id="TIGR00227">
    <property type="entry name" value="ribD_Cterm"/>
    <property type="match status" value="1"/>
</dbReference>
<proteinExistence type="inferred from homology"/>
<comment type="pathway">
    <text evidence="3 12">Cofactor biosynthesis; riboflavin biosynthesis; 5-amino-6-(D-ribitylamino)uracil from GTP: step 3/4.</text>
</comment>
<evidence type="ECO:0000256" key="7">
    <source>
        <dbReference type="ARBA" id="ARBA00022723"/>
    </source>
</evidence>
<evidence type="ECO:0000256" key="3">
    <source>
        <dbReference type="ARBA" id="ARBA00004910"/>
    </source>
</evidence>
<dbReference type="GO" id="GO:0008703">
    <property type="term" value="F:5-amino-6-(5-phosphoribosylamino)uracil reductase activity"/>
    <property type="evidence" value="ECO:0007669"/>
    <property type="project" value="UniProtKB-EC"/>
</dbReference>
<dbReference type="PIRSF" id="PIRSF006769">
    <property type="entry name" value="RibD"/>
    <property type="match status" value="1"/>
</dbReference>
<feature type="binding site" evidence="14">
    <location>
        <position position="166"/>
    </location>
    <ligand>
        <name>NADP(+)</name>
        <dbReference type="ChEBI" id="CHEBI:58349"/>
    </ligand>
</feature>
<comment type="catalytic activity">
    <reaction evidence="12">
        <text>2,5-diamino-6-hydroxy-4-(5-phosphoribosylamino)-pyrimidine + H2O + H(+) = 5-amino-6-(5-phospho-D-ribosylamino)uracil + NH4(+)</text>
        <dbReference type="Rhea" id="RHEA:21868"/>
        <dbReference type="ChEBI" id="CHEBI:15377"/>
        <dbReference type="ChEBI" id="CHEBI:15378"/>
        <dbReference type="ChEBI" id="CHEBI:28938"/>
        <dbReference type="ChEBI" id="CHEBI:58453"/>
        <dbReference type="ChEBI" id="CHEBI:58614"/>
        <dbReference type="EC" id="3.5.4.26"/>
    </reaction>
</comment>
<feature type="binding site" evidence="14">
    <location>
        <position position="164"/>
    </location>
    <ligand>
        <name>substrate</name>
    </ligand>
</feature>
<comment type="cofactor">
    <cofactor evidence="12 15">
        <name>Zn(2+)</name>
        <dbReference type="ChEBI" id="CHEBI:29105"/>
    </cofactor>
    <text evidence="12 15">Binds 1 zinc ion.</text>
</comment>
<dbReference type="SUPFAM" id="SSF53927">
    <property type="entry name" value="Cytidine deaminase-like"/>
    <property type="match status" value="1"/>
</dbReference>
<feature type="binding site" evidence="14">
    <location>
        <position position="192"/>
    </location>
    <ligand>
        <name>NADP(+)</name>
        <dbReference type="ChEBI" id="CHEBI:58349"/>
    </ligand>
</feature>
<feature type="binding site" evidence="15">
    <location>
        <position position="46"/>
    </location>
    <ligand>
        <name>Zn(2+)</name>
        <dbReference type="ChEBI" id="CHEBI:29105"/>
        <note>catalytic</note>
    </ligand>
</feature>
<evidence type="ECO:0000256" key="5">
    <source>
        <dbReference type="ARBA" id="ARBA00007417"/>
    </source>
</evidence>
<evidence type="ECO:0000256" key="13">
    <source>
        <dbReference type="PIRSR" id="PIRSR006769-1"/>
    </source>
</evidence>
<feature type="domain" description="CMP/dCMP-type deaminase" evidence="16">
    <location>
        <begin position="1"/>
        <end position="119"/>
    </location>
</feature>
<dbReference type="InterPro" id="IPR016193">
    <property type="entry name" value="Cytidine_deaminase-like"/>
</dbReference>
<dbReference type="InterPro" id="IPR024072">
    <property type="entry name" value="DHFR-like_dom_sf"/>
</dbReference>
<dbReference type="Gene3D" id="3.40.430.10">
    <property type="entry name" value="Dihydrofolate Reductase, subunit A"/>
    <property type="match status" value="1"/>
</dbReference>
<reference evidence="18" key="1">
    <citation type="submission" date="2019-06" db="EMBL/GenBank/DDBJ databases">
        <title>The complete genome of Emcibacter congregatus ZYLT.</title>
        <authorList>
            <person name="Zhao Z."/>
        </authorList>
    </citation>
    <scope>NUCLEOTIDE SEQUENCE [LARGE SCALE GENOMIC DNA]</scope>
    <source>
        <strain evidence="18">MCCC 1A06723</strain>
    </source>
</reference>
<comment type="pathway">
    <text evidence="2 12">Cofactor biosynthesis; riboflavin biosynthesis; 5-amino-6-(D-ribitylamino)uracil from GTP: step 2/4.</text>
</comment>
<dbReference type="CDD" id="cd01284">
    <property type="entry name" value="Riboflavin_deaminase-reductase"/>
    <property type="match status" value="1"/>
</dbReference>
<dbReference type="InterPro" id="IPR011549">
    <property type="entry name" value="RibD_C"/>
</dbReference>
<keyword evidence="11" id="KW-0511">Multifunctional enzyme</keyword>
<evidence type="ECO:0000256" key="9">
    <source>
        <dbReference type="ARBA" id="ARBA00022857"/>
    </source>
</evidence>
<evidence type="ECO:0000256" key="2">
    <source>
        <dbReference type="ARBA" id="ARBA00004882"/>
    </source>
</evidence>
<protein>
    <recommendedName>
        <fullName evidence="12">Riboflavin biosynthesis protein RibD</fullName>
    </recommendedName>
    <domain>
        <recommendedName>
            <fullName evidence="12">Diaminohydroxyphosphoribosylaminopyrimidine deaminase</fullName>
            <shortName evidence="12">DRAP deaminase</shortName>
            <ecNumber evidence="12">3.5.4.26</ecNumber>
        </recommendedName>
        <alternativeName>
            <fullName evidence="12">Riboflavin-specific deaminase</fullName>
        </alternativeName>
    </domain>
    <domain>
        <recommendedName>
            <fullName evidence="12">5-amino-6-(5-phosphoribosylamino)uracil reductase</fullName>
            <ecNumber evidence="12">1.1.1.193</ecNumber>
        </recommendedName>
        <alternativeName>
            <fullName evidence="12">HTP reductase</fullName>
        </alternativeName>
    </domain>
</protein>
<dbReference type="Gene3D" id="3.40.140.10">
    <property type="entry name" value="Cytidine Deaminase, domain 2"/>
    <property type="match status" value="1"/>
</dbReference>
<dbReference type="InterPro" id="IPR050765">
    <property type="entry name" value="Riboflavin_Biosynth_HTPR"/>
</dbReference>
<feature type="binding site" evidence="14">
    <location>
        <position position="196"/>
    </location>
    <ligand>
        <name>NADP(+)</name>
        <dbReference type="ChEBI" id="CHEBI:58349"/>
    </ligand>
</feature>
<feature type="binding site" evidence="14">
    <location>
        <begin position="293"/>
        <end position="299"/>
    </location>
    <ligand>
        <name>NADP(+)</name>
        <dbReference type="ChEBI" id="CHEBI:58349"/>
    </ligand>
</feature>
<keyword evidence="7 12" id="KW-0479">Metal-binding</keyword>
<comment type="catalytic activity">
    <reaction evidence="12">
        <text>5-amino-6-(5-phospho-D-ribitylamino)uracil + NADP(+) = 5-amino-6-(5-phospho-D-ribosylamino)uracil + NADPH + H(+)</text>
        <dbReference type="Rhea" id="RHEA:17845"/>
        <dbReference type="ChEBI" id="CHEBI:15378"/>
        <dbReference type="ChEBI" id="CHEBI:57783"/>
        <dbReference type="ChEBI" id="CHEBI:58349"/>
        <dbReference type="ChEBI" id="CHEBI:58421"/>
        <dbReference type="ChEBI" id="CHEBI:58453"/>
        <dbReference type="EC" id="1.1.1.193"/>
    </reaction>
</comment>
<sequence length="360" mass="37974">MMQAALTLAKRGLGNVAPNPAVGCILVNQDRHIVGRGWTGRGGRPHAEVNALAQAGAAARGVTAYVTLEPCAHHGQTPPCAEALVNAGLKRVVVATTDPDSRVNGQGIEILQKAGIEVETGLCQAEADEVNAGFFSRIHNKRPLVTVKTASTLDGKIALANGKSQWITGPESRARGHLSRASHDAILTGIGTVLADDPSLTCRLPGLEDRSPIRVILDRDLRMPLDSALVRTAGEVPVYLFCAAEEGDKAKELAGAGVEIIPVGLEENGKLSLEQVMTALAERGITRLLAEGGAKLNASLFRSSLVDRLLWFRAPSLIGEEGVPSIGALGLDELANMPVMTPVSAGRSGPDIWEEYRINH</sequence>
<feature type="active site" description="Proton donor" evidence="13">
    <location>
        <position position="48"/>
    </location>
</feature>
<organism evidence="17 18">
    <name type="scientific">Emcibacter nanhaiensis</name>
    <dbReference type="NCBI Taxonomy" id="1505037"/>
    <lineage>
        <taxon>Bacteria</taxon>
        <taxon>Pseudomonadati</taxon>
        <taxon>Pseudomonadota</taxon>
        <taxon>Alphaproteobacteria</taxon>
        <taxon>Emcibacterales</taxon>
        <taxon>Emcibacteraceae</taxon>
        <taxon>Emcibacter</taxon>
    </lineage>
</organism>
<dbReference type="Proteomes" id="UP000319148">
    <property type="component" value="Unassembled WGS sequence"/>
</dbReference>
<dbReference type="OrthoDB" id="9800865at2"/>
<evidence type="ECO:0000256" key="10">
    <source>
        <dbReference type="ARBA" id="ARBA00023002"/>
    </source>
</evidence>
<evidence type="ECO:0000313" key="18">
    <source>
        <dbReference type="Proteomes" id="UP000319148"/>
    </source>
</evidence>
<dbReference type="GO" id="GO:0009231">
    <property type="term" value="P:riboflavin biosynthetic process"/>
    <property type="evidence" value="ECO:0007669"/>
    <property type="project" value="UniProtKB-UniPathway"/>
</dbReference>
<feature type="binding site" evidence="14">
    <location>
        <position position="203"/>
    </location>
    <ligand>
        <name>substrate</name>
    </ligand>
</feature>
<evidence type="ECO:0000256" key="4">
    <source>
        <dbReference type="ARBA" id="ARBA00005259"/>
    </source>
</evidence>
<dbReference type="EMBL" id="VFIY01000004">
    <property type="protein sequence ID" value="TPD63246.1"/>
    <property type="molecule type" value="Genomic_DNA"/>
</dbReference>
<evidence type="ECO:0000256" key="6">
    <source>
        <dbReference type="ARBA" id="ARBA00022619"/>
    </source>
</evidence>
<dbReference type="AlphaFoldDB" id="A0A501PTX5"/>
<comment type="function">
    <text evidence="1 12">Converts 2,5-diamino-6-(ribosylamino)-4(3h)-pyrimidinone 5'-phosphate into 5-amino-6-(ribosylamino)-2,4(1h,3h)-pyrimidinedione 5'-phosphate.</text>
</comment>
<keyword evidence="8 12" id="KW-0862">Zinc</keyword>
<dbReference type="GO" id="GO:0050661">
    <property type="term" value="F:NADP binding"/>
    <property type="evidence" value="ECO:0007669"/>
    <property type="project" value="InterPro"/>
</dbReference>
<dbReference type="NCBIfam" id="TIGR00326">
    <property type="entry name" value="eubact_ribD"/>
    <property type="match status" value="1"/>
</dbReference>
<dbReference type="EC" id="1.1.1.193" evidence="12"/>
<evidence type="ECO:0000256" key="11">
    <source>
        <dbReference type="ARBA" id="ARBA00023268"/>
    </source>
</evidence>